<dbReference type="PANTHER" id="PTHR33446">
    <property type="entry name" value="PROTEIN TONB-RELATED"/>
    <property type="match status" value="1"/>
</dbReference>
<dbReference type="KEGG" id="mec:Q7C_1386"/>
<dbReference type="EMBL" id="CP003380">
    <property type="protein sequence ID" value="AFJ02536.1"/>
    <property type="molecule type" value="Genomic_DNA"/>
</dbReference>
<dbReference type="AlphaFoldDB" id="I1YHZ3"/>
<comment type="similarity">
    <text evidence="2 10">Belongs to the TonB family.</text>
</comment>
<dbReference type="Proteomes" id="UP000009145">
    <property type="component" value="Chromosome"/>
</dbReference>
<dbReference type="STRING" id="754477.Q7C_1386"/>
<dbReference type="PRINTS" id="PR01374">
    <property type="entry name" value="TONBPROTEIN"/>
</dbReference>
<dbReference type="SUPFAM" id="SSF74653">
    <property type="entry name" value="TolA/TonB C-terminal domain"/>
    <property type="match status" value="1"/>
</dbReference>
<evidence type="ECO:0000256" key="11">
    <source>
        <dbReference type="SAM" id="MobiDB-lite"/>
    </source>
</evidence>
<keyword evidence="9" id="KW-0472">Membrane</keyword>
<feature type="compositionally biased region" description="Basic and acidic residues" evidence="11">
    <location>
        <begin position="46"/>
        <end position="57"/>
    </location>
</feature>
<dbReference type="InterPro" id="IPR006260">
    <property type="entry name" value="TonB/TolA_C"/>
</dbReference>
<dbReference type="Pfam" id="PF03544">
    <property type="entry name" value="TonB_C"/>
    <property type="match status" value="1"/>
</dbReference>
<comment type="function">
    <text evidence="10">Interacts with outer membrane receptor proteins that carry out high-affinity binding and energy dependent uptake into the periplasmic space of specific substrates. It could act to transduce energy from the cytoplasmic membrane to specific energy-requiring processes in the outer membrane, resulting in the release into the periplasm of ligands bound by these outer membrane proteins.</text>
</comment>
<evidence type="ECO:0000313" key="14">
    <source>
        <dbReference type="Proteomes" id="UP000009145"/>
    </source>
</evidence>
<dbReference type="InterPro" id="IPR051045">
    <property type="entry name" value="TonB-dependent_transducer"/>
</dbReference>
<gene>
    <name evidence="13" type="ordered locus">Q7C_1386</name>
</gene>
<comment type="subcellular location">
    <subcellularLocation>
        <location evidence="1 10">Cell inner membrane</location>
        <topology evidence="1 10">Single-pass membrane protein</topology>
        <orientation evidence="1 10">Periplasmic side</orientation>
    </subcellularLocation>
</comment>
<keyword evidence="4 10" id="KW-1003">Cell membrane</keyword>
<dbReference type="GO" id="GO:0015891">
    <property type="term" value="P:siderophore transport"/>
    <property type="evidence" value="ECO:0007669"/>
    <property type="project" value="InterPro"/>
</dbReference>
<keyword evidence="6" id="KW-0812">Transmembrane</keyword>
<keyword evidence="8" id="KW-1133">Transmembrane helix</keyword>
<evidence type="ECO:0000256" key="8">
    <source>
        <dbReference type="ARBA" id="ARBA00022989"/>
    </source>
</evidence>
<dbReference type="GO" id="GO:0005886">
    <property type="term" value="C:plasma membrane"/>
    <property type="evidence" value="ECO:0007669"/>
    <property type="project" value="UniProtKB-SubCell"/>
</dbReference>
<keyword evidence="7 10" id="KW-0653">Protein transport</keyword>
<keyword evidence="3 10" id="KW-0813">Transport</keyword>
<evidence type="ECO:0000256" key="2">
    <source>
        <dbReference type="ARBA" id="ARBA00006555"/>
    </source>
</evidence>
<dbReference type="eggNOG" id="COG0810">
    <property type="taxonomic scope" value="Bacteria"/>
</dbReference>
<evidence type="ECO:0000256" key="5">
    <source>
        <dbReference type="ARBA" id="ARBA00022519"/>
    </source>
</evidence>
<feature type="compositionally biased region" description="Pro residues" evidence="11">
    <location>
        <begin position="69"/>
        <end position="87"/>
    </location>
</feature>
<dbReference type="OrthoDB" id="1628901at2"/>
<feature type="domain" description="TonB C-terminal" evidence="12">
    <location>
        <begin position="127"/>
        <end position="218"/>
    </location>
</feature>
<accession>I1YHZ3</accession>
<evidence type="ECO:0000256" key="4">
    <source>
        <dbReference type="ARBA" id="ARBA00022475"/>
    </source>
</evidence>
<dbReference type="RefSeq" id="WP_014703956.1">
    <property type="nucleotide sequence ID" value="NC_017856.1"/>
</dbReference>
<keyword evidence="5 10" id="KW-0997">Cell inner membrane</keyword>
<protein>
    <recommendedName>
        <fullName evidence="10">Protein TonB</fullName>
    </recommendedName>
</protein>
<name>I1YHZ3_METFJ</name>
<dbReference type="HOGENOM" id="CLU_108529_1_0_6"/>
<proteinExistence type="inferred from homology"/>
<evidence type="ECO:0000256" key="7">
    <source>
        <dbReference type="ARBA" id="ARBA00022927"/>
    </source>
</evidence>
<evidence type="ECO:0000256" key="6">
    <source>
        <dbReference type="ARBA" id="ARBA00022692"/>
    </source>
</evidence>
<dbReference type="GO" id="GO:0055085">
    <property type="term" value="P:transmembrane transport"/>
    <property type="evidence" value="ECO:0007669"/>
    <property type="project" value="InterPro"/>
</dbReference>
<dbReference type="PROSITE" id="PS52015">
    <property type="entry name" value="TONB_CTD"/>
    <property type="match status" value="1"/>
</dbReference>
<evidence type="ECO:0000313" key="13">
    <source>
        <dbReference type="EMBL" id="AFJ02536.1"/>
    </source>
</evidence>
<feature type="region of interest" description="Disordered" evidence="11">
    <location>
        <begin position="46"/>
        <end position="119"/>
    </location>
</feature>
<dbReference type="PANTHER" id="PTHR33446:SF14">
    <property type="entry name" value="PROTEIN TONB"/>
    <property type="match status" value="1"/>
</dbReference>
<evidence type="ECO:0000259" key="12">
    <source>
        <dbReference type="PROSITE" id="PS52015"/>
    </source>
</evidence>
<dbReference type="InterPro" id="IPR003538">
    <property type="entry name" value="TonB"/>
</dbReference>
<keyword evidence="10" id="KW-0735">Signal-anchor</keyword>
<evidence type="ECO:0000256" key="1">
    <source>
        <dbReference type="ARBA" id="ARBA00004383"/>
    </source>
</evidence>
<evidence type="ECO:0000256" key="3">
    <source>
        <dbReference type="ARBA" id="ARBA00022448"/>
    </source>
</evidence>
<dbReference type="GO" id="GO:0030288">
    <property type="term" value="C:outer membrane-bounded periplasmic space"/>
    <property type="evidence" value="ECO:0007669"/>
    <property type="project" value="InterPro"/>
</dbReference>
<evidence type="ECO:0000256" key="9">
    <source>
        <dbReference type="ARBA" id="ARBA00023136"/>
    </source>
</evidence>
<dbReference type="GO" id="GO:0031992">
    <property type="term" value="F:energy transducer activity"/>
    <property type="evidence" value="ECO:0007669"/>
    <property type="project" value="InterPro"/>
</dbReference>
<sequence length="218" mass="24437" precursor="true">MRLLLGLLLAILVNFGLFTLMQRMTTSDGLEDRTIEDVLLLDFVRVQEEEAPPETKRRQPPKKPKPPEEPPPPPPAQTPSPEQPDVPQPQLQAPNIDVPMNIAGGPHLGEFQADPVPEPVPTTSQPIMDDDVMPLVRIPPNYPRMAQRRGIEGVVTVSFIITKDGRVRDPQVISATPKNVFDDEALKAVLKWRFKAKQVDGQPVERRATQEIEFTLDR</sequence>
<organism evidence="13 14">
    <name type="scientific">Methylophaga frappieri (strain ATCC BAA-2434 / DSM 25690 / JAM7)</name>
    <dbReference type="NCBI Taxonomy" id="754477"/>
    <lineage>
        <taxon>Bacteria</taxon>
        <taxon>Pseudomonadati</taxon>
        <taxon>Pseudomonadota</taxon>
        <taxon>Gammaproteobacteria</taxon>
        <taxon>Thiotrichales</taxon>
        <taxon>Piscirickettsiaceae</taxon>
        <taxon>Methylophaga</taxon>
    </lineage>
</organism>
<dbReference type="InterPro" id="IPR037682">
    <property type="entry name" value="TonB_C"/>
</dbReference>
<dbReference type="NCBIfam" id="TIGR01352">
    <property type="entry name" value="tonB_Cterm"/>
    <property type="match status" value="1"/>
</dbReference>
<dbReference type="GO" id="GO:0015031">
    <property type="term" value="P:protein transport"/>
    <property type="evidence" value="ECO:0007669"/>
    <property type="project" value="UniProtKB-UniRule"/>
</dbReference>
<reference evidence="13 14" key="1">
    <citation type="journal article" date="2012" name="J. Bacteriol.">
        <title>Complete genome sequences of Methylophaga sp. strain JAM1 and Methylophaga sp. strain JAM7.</title>
        <authorList>
            <person name="Villeneuve C."/>
            <person name="Martineau C."/>
            <person name="Mauffrey F."/>
            <person name="Villemur R."/>
        </authorList>
    </citation>
    <scope>NUCLEOTIDE SEQUENCE [LARGE SCALE GENOMIC DNA]</scope>
    <source>
        <strain evidence="13 14">JAM7</strain>
    </source>
</reference>
<keyword evidence="14" id="KW-1185">Reference proteome</keyword>
<dbReference type="PATRIC" id="fig|754477.3.peg.1367"/>
<evidence type="ECO:0000256" key="10">
    <source>
        <dbReference type="RuleBase" id="RU362123"/>
    </source>
</evidence>
<dbReference type="Gene3D" id="3.30.1150.10">
    <property type="match status" value="1"/>
</dbReference>